<dbReference type="GO" id="GO:0016853">
    <property type="term" value="F:isomerase activity"/>
    <property type="evidence" value="ECO:0007669"/>
    <property type="project" value="TreeGrafter"/>
</dbReference>
<evidence type="ECO:0000313" key="3">
    <source>
        <dbReference type="EMBL" id="QEM80129.1"/>
    </source>
</evidence>
<organism evidence="3 4">
    <name type="scientific">Halomonas binhaiensis</name>
    <dbReference type="NCBI Taxonomy" id="2562282"/>
    <lineage>
        <taxon>Bacteria</taxon>
        <taxon>Pseudomonadati</taxon>
        <taxon>Pseudomonadota</taxon>
        <taxon>Gammaproteobacteria</taxon>
        <taxon>Oceanospirillales</taxon>
        <taxon>Halomonadaceae</taxon>
        <taxon>Halomonas</taxon>
    </lineage>
</organism>
<dbReference type="AlphaFoldDB" id="A0A5C1NEK6"/>
<protein>
    <submittedName>
        <fullName evidence="3">PhzF family phenazine biosynthesis protein</fullName>
    </submittedName>
</protein>
<dbReference type="OrthoDB" id="9788221at2"/>
<dbReference type="SUPFAM" id="SSF54506">
    <property type="entry name" value="Diaminopimelate epimerase-like"/>
    <property type="match status" value="1"/>
</dbReference>
<proteinExistence type="inferred from homology"/>
<accession>A0A5C1NEK6</accession>
<dbReference type="RefSeq" id="WP_149282396.1">
    <property type="nucleotide sequence ID" value="NZ_CP038437.2"/>
</dbReference>
<feature type="active site" evidence="2">
    <location>
        <position position="49"/>
    </location>
</feature>
<dbReference type="KEGG" id="hbh:E4T21_00090"/>
<evidence type="ECO:0000313" key="4">
    <source>
        <dbReference type="Proteomes" id="UP000324285"/>
    </source>
</evidence>
<dbReference type="PIRSF" id="PIRSF016184">
    <property type="entry name" value="PhzC_PhzF"/>
    <property type="match status" value="1"/>
</dbReference>
<reference evidence="3" key="1">
    <citation type="submission" date="2021-02" db="EMBL/GenBank/DDBJ databases">
        <title>Strain Y2R2, a novel species of the genus Halomonas.</title>
        <authorList>
            <person name="Huang H."/>
        </authorList>
    </citation>
    <scope>NUCLEOTIDE SEQUENCE</scope>
    <source>
        <strain evidence="3">Y2R2</strain>
    </source>
</reference>
<keyword evidence="4" id="KW-1185">Reference proteome</keyword>
<dbReference type="PANTHER" id="PTHR13774:SF32">
    <property type="entry name" value="ANTISENSE-ENHANCING SEQUENCE 1"/>
    <property type="match status" value="1"/>
</dbReference>
<dbReference type="PANTHER" id="PTHR13774">
    <property type="entry name" value="PHENAZINE BIOSYNTHESIS PROTEIN"/>
    <property type="match status" value="1"/>
</dbReference>
<sequence length="309" mass="33169">MPLSLTRYYLLDVFTAKPFTGNQLAVFLDADGIEAEQMQAIANELNLAETVFVGKASSERHFPVRIFTPYRELPFAGHPTVGTAHLLAAHGLISKDNISAETPLVLEMGAGPVEITFEGELARFKVTRPAEIAASSLGQASAAEVAGLELSDIHADPVLASCGLPFHLVPLASVDALERLNLDPEAWGTHITPSGVAQAYFFVDQGHTIEARMFSFESGNFIEDPATGSAAAALAGYLGNALKEPSAKSKRYKHSRADRNEWRITQGEAMGRISEIRARASLDDAEDVVVEIAGEAVLMGEGGLYPRYS</sequence>
<evidence type="ECO:0000256" key="1">
    <source>
        <dbReference type="ARBA" id="ARBA00008270"/>
    </source>
</evidence>
<dbReference type="Pfam" id="PF02567">
    <property type="entry name" value="PhzC-PhzF"/>
    <property type="match status" value="1"/>
</dbReference>
<dbReference type="GO" id="GO:0005737">
    <property type="term" value="C:cytoplasm"/>
    <property type="evidence" value="ECO:0007669"/>
    <property type="project" value="TreeGrafter"/>
</dbReference>
<dbReference type="Proteomes" id="UP000324285">
    <property type="component" value="Chromosome"/>
</dbReference>
<dbReference type="InterPro" id="IPR003719">
    <property type="entry name" value="Phenazine_PhzF-like"/>
</dbReference>
<dbReference type="EMBL" id="CP038437">
    <property type="protein sequence ID" value="QEM80129.1"/>
    <property type="molecule type" value="Genomic_DNA"/>
</dbReference>
<comment type="similarity">
    <text evidence="1">Belongs to the PhzF family.</text>
</comment>
<dbReference type="NCBIfam" id="TIGR00654">
    <property type="entry name" value="PhzF_family"/>
    <property type="match status" value="1"/>
</dbReference>
<gene>
    <name evidence="3" type="ORF">E4T21_00090</name>
</gene>
<name>A0A5C1NEK6_9GAMM</name>
<evidence type="ECO:0000256" key="2">
    <source>
        <dbReference type="PIRSR" id="PIRSR016184-1"/>
    </source>
</evidence>
<dbReference type="Gene3D" id="3.10.310.10">
    <property type="entry name" value="Diaminopimelate Epimerase, Chain A, domain 1"/>
    <property type="match status" value="2"/>
</dbReference>